<keyword evidence="8" id="KW-1185">Reference proteome</keyword>
<gene>
    <name evidence="7" type="ORF">ABMA27_009640</name>
</gene>
<dbReference type="PANTHER" id="PTHR10057:SF0">
    <property type="entry name" value="TRANSLOCATOR PROTEIN"/>
    <property type="match status" value="1"/>
</dbReference>
<dbReference type="CDD" id="cd15904">
    <property type="entry name" value="TSPO_MBR"/>
    <property type="match status" value="1"/>
</dbReference>
<evidence type="ECO:0000313" key="8">
    <source>
        <dbReference type="Proteomes" id="UP001549920"/>
    </source>
</evidence>
<feature type="transmembrane region" description="Helical" evidence="6">
    <location>
        <begin position="6"/>
        <end position="28"/>
    </location>
</feature>
<keyword evidence="5 6" id="KW-0472">Membrane</keyword>
<dbReference type="Gene3D" id="1.20.1260.100">
    <property type="entry name" value="TspO/MBR protein"/>
    <property type="match status" value="1"/>
</dbReference>
<dbReference type="Pfam" id="PF03073">
    <property type="entry name" value="TspO_MBR"/>
    <property type="match status" value="1"/>
</dbReference>
<comment type="subcellular location">
    <subcellularLocation>
        <location evidence="1">Membrane</location>
        <topology evidence="1">Multi-pass membrane protein</topology>
    </subcellularLocation>
</comment>
<evidence type="ECO:0000256" key="1">
    <source>
        <dbReference type="ARBA" id="ARBA00004141"/>
    </source>
</evidence>
<keyword evidence="4 6" id="KW-1133">Transmembrane helix</keyword>
<reference evidence="7 8" key="1">
    <citation type="submission" date="2024-06" db="EMBL/GenBank/DDBJ databases">
        <title>A chromosome-level genome assembly of beet webworm, Loxostege sticticalis.</title>
        <authorList>
            <person name="Zhang Y."/>
        </authorList>
    </citation>
    <scope>NUCLEOTIDE SEQUENCE [LARGE SCALE GENOMIC DNA]</scope>
    <source>
        <strain evidence="7">AQ026</strain>
        <tissue evidence="7">Whole body</tissue>
    </source>
</reference>
<accession>A0ABR3H8L7</accession>
<evidence type="ECO:0000256" key="2">
    <source>
        <dbReference type="ARBA" id="ARBA00007524"/>
    </source>
</evidence>
<comment type="similarity">
    <text evidence="2">Belongs to the TspO/BZRP family.</text>
</comment>
<feature type="transmembrane region" description="Helical" evidence="6">
    <location>
        <begin position="138"/>
        <end position="158"/>
    </location>
</feature>
<protein>
    <recommendedName>
        <fullName evidence="9">Translocator protein</fullName>
    </recommendedName>
</protein>
<name>A0ABR3H8L7_LOXSC</name>
<keyword evidence="3 6" id="KW-0812">Transmembrane</keyword>
<sequence>MVNWTMVAGLILPNVGGWLGALTMAGQVKRPDGKAWYQLLKKPSWNPPSWVFGPAWTALYTGMGYASYLVLKTSGGFTQQALIPLSLYGGQLLLNWTWSPVFFRFHQIKLAFFHMLALDAAAAACTISFMFANRTAGYLMLPYLAWLGFATCLNYTIWQLNKDGISEKDKAILT</sequence>
<feature type="transmembrane region" description="Helical" evidence="6">
    <location>
        <begin position="49"/>
        <end position="71"/>
    </location>
</feature>
<evidence type="ECO:0000256" key="3">
    <source>
        <dbReference type="ARBA" id="ARBA00022692"/>
    </source>
</evidence>
<comment type="caution">
    <text evidence="7">The sequence shown here is derived from an EMBL/GenBank/DDBJ whole genome shotgun (WGS) entry which is preliminary data.</text>
</comment>
<dbReference type="InterPro" id="IPR004307">
    <property type="entry name" value="TspO_MBR"/>
</dbReference>
<dbReference type="Proteomes" id="UP001549920">
    <property type="component" value="Unassembled WGS sequence"/>
</dbReference>
<evidence type="ECO:0000256" key="5">
    <source>
        <dbReference type="ARBA" id="ARBA00023136"/>
    </source>
</evidence>
<evidence type="ECO:0000313" key="7">
    <source>
        <dbReference type="EMBL" id="KAL0861145.1"/>
    </source>
</evidence>
<dbReference type="PANTHER" id="PTHR10057">
    <property type="entry name" value="PERIPHERAL-TYPE BENZODIAZEPINE RECEPTOR"/>
    <property type="match status" value="1"/>
</dbReference>
<evidence type="ECO:0008006" key="9">
    <source>
        <dbReference type="Google" id="ProtNLM"/>
    </source>
</evidence>
<feature type="transmembrane region" description="Helical" evidence="6">
    <location>
        <begin position="110"/>
        <end position="132"/>
    </location>
</feature>
<dbReference type="EMBL" id="JBEUOH010000024">
    <property type="protein sequence ID" value="KAL0861145.1"/>
    <property type="molecule type" value="Genomic_DNA"/>
</dbReference>
<feature type="transmembrane region" description="Helical" evidence="6">
    <location>
        <begin position="77"/>
        <end position="98"/>
    </location>
</feature>
<dbReference type="InterPro" id="IPR038330">
    <property type="entry name" value="TspO/MBR-related_sf"/>
</dbReference>
<evidence type="ECO:0000256" key="6">
    <source>
        <dbReference type="SAM" id="Phobius"/>
    </source>
</evidence>
<proteinExistence type="inferred from homology"/>
<organism evidence="7 8">
    <name type="scientific">Loxostege sticticalis</name>
    <name type="common">Beet webworm moth</name>
    <dbReference type="NCBI Taxonomy" id="481309"/>
    <lineage>
        <taxon>Eukaryota</taxon>
        <taxon>Metazoa</taxon>
        <taxon>Ecdysozoa</taxon>
        <taxon>Arthropoda</taxon>
        <taxon>Hexapoda</taxon>
        <taxon>Insecta</taxon>
        <taxon>Pterygota</taxon>
        <taxon>Neoptera</taxon>
        <taxon>Endopterygota</taxon>
        <taxon>Lepidoptera</taxon>
        <taxon>Glossata</taxon>
        <taxon>Ditrysia</taxon>
        <taxon>Pyraloidea</taxon>
        <taxon>Crambidae</taxon>
        <taxon>Pyraustinae</taxon>
        <taxon>Loxostege</taxon>
    </lineage>
</organism>
<evidence type="ECO:0000256" key="4">
    <source>
        <dbReference type="ARBA" id="ARBA00022989"/>
    </source>
</evidence>
<dbReference type="PIRSF" id="PIRSF005859">
    <property type="entry name" value="PBR"/>
    <property type="match status" value="1"/>
</dbReference>